<dbReference type="EMBL" id="JACHZG010000001">
    <property type="protein sequence ID" value="MBB3327693.1"/>
    <property type="molecule type" value="Genomic_DNA"/>
</dbReference>
<dbReference type="Pfam" id="PF06166">
    <property type="entry name" value="DUF979"/>
    <property type="match status" value="2"/>
</dbReference>
<feature type="transmembrane region" description="Helical" evidence="2">
    <location>
        <begin position="336"/>
        <end position="358"/>
    </location>
</feature>
<keyword evidence="4" id="KW-1185">Reference proteome</keyword>
<dbReference type="RefSeq" id="WP_183339070.1">
    <property type="nucleotide sequence ID" value="NZ_JACHZG010000001.1"/>
</dbReference>
<feature type="transmembrane region" description="Helical" evidence="2">
    <location>
        <begin position="6"/>
        <end position="23"/>
    </location>
</feature>
<reference evidence="3 4" key="1">
    <citation type="submission" date="2020-08" db="EMBL/GenBank/DDBJ databases">
        <title>Sequencing the genomes of 1000 actinobacteria strains.</title>
        <authorList>
            <person name="Klenk H.-P."/>
        </authorList>
    </citation>
    <scope>NUCLEOTIDE SEQUENCE [LARGE SCALE GENOMIC DNA]</scope>
    <source>
        <strain evidence="3 4">DSM 11053</strain>
    </source>
</reference>
<keyword evidence="2" id="KW-1133">Transmembrane helix</keyword>
<proteinExistence type="predicted"/>
<accession>A0A7W5JWT6</accession>
<dbReference type="InterPro" id="IPR009323">
    <property type="entry name" value="DUF979"/>
</dbReference>
<organism evidence="3 4">
    <name type="scientific">Microlunatus antarcticus</name>
    <dbReference type="NCBI Taxonomy" id="53388"/>
    <lineage>
        <taxon>Bacteria</taxon>
        <taxon>Bacillati</taxon>
        <taxon>Actinomycetota</taxon>
        <taxon>Actinomycetes</taxon>
        <taxon>Propionibacteriales</taxon>
        <taxon>Propionibacteriaceae</taxon>
        <taxon>Microlunatus</taxon>
    </lineage>
</organism>
<comment type="caution">
    <text evidence="3">The sequence shown here is derived from an EMBL/GenBank/DDBJ whole genome shotgun (WGS) entry which is preliminary data.</text>
</comment>
<dbReference type="AlphaFoldDB" id="A0A7W5JWT6"/>
<feature type="transmembrane region" description="Helical" evidence="2">
    <location>
        <begin position="59"/>
        <end position="78"/>
    </location>
</feature>
<feature type="transmembrane region" description="Helical" evidence="2">
    <location>
        <begin position="138"/>
        <end position="161"/>
    </location>
</feature>
<evidence type="ECO:0000256" key="2">
    <source>
        <dbReference type="SAM" id="Phobius"/>
    </source>
</evidence>
<feature type="transmembrane region" description="Helical" evidence="2">
    <location>
        <begin position="35"/>
        <end position="53"/>
    </location>
</feature>
<feature type="transmembrane region" description="Helical" evidence="2">
    <location>
        <begin position="254"/>
        <end position="284"/>
    </location>
</feature>
<evidence type="ECO:0000256" key="1">
    <source>
        <dbReference type="SAM" id="MobiDB-lite"/>
    </source>
</evidence>
<name>A0A7W5JWT6_9ACTN</name>
<dbReference type="Proteomes" id="UP000565572">
    <property type="component" value="Unassembled WGS sequence"/>
</dbReference>
<gene>
    <name evidence="3" type="ORF">FHX39_002637</name>
</gene>
<keyword evidence="2" id="KW-0812">Transmembrane</keyword>
<sequence>MISVEWFYWLMGLFWLGVGVLVARDRSNPKRLTSGLFWALLGLCFPYSSFVIAKTAPAWPLGLVIVVIAALAGTGRLAKSGTATAATEAGDVEGADLDRDADRPDRPLRAGGGTGGSSVALAPTQEREALAEKFGNKLFIPVLAIPVITALCAIAGPYVIIGGRPLLQKGSETVIGLAAAGIIAIVISMIVFRLRSPALALTEGRRLTEDLGWALVLPQLLSVLGLVFATAGVGTAIGSTVSAILPKGSLLPAVILYCVGMAVFTVIMGNAFAAFPVLTAAIGYPVLVAAMGGNPAAIFAIGMLSGYCGTLCTPMAANFNIVPVALLELKSNYAVIRAQLPTAVPLLVANIVIMYVVAF</sequence>
<evidence type="ECO:0000313" key="3">
    <source>
        <dbReference type="EMBL" id="MBB3327693.1"/>
    </source>
</evidence>
<feature type="region of interest" description="Disordered" evidence="1">
    <location>
        <begin position="94"/>
        <end position="120"/>
    </location>
</feature>
<feature type="compositionally biased region" description="Basic and acidic residues" evidence="1">
    <location>
        <begin position="96"/>
        <end position="108"/>
    </location>
</feature>
<keyword evidence="2" id="KW-0472">Membrane</keyword>
<evidence type="ECO:0000313" key="4">
    <source>
        <dbReference type="Proteomes" id="UP000565572"/>
    </source>
</evidence>
<feature type="transmembrane region" description="Helical" evidence="2">
    <location>
        <begin position="213"/>
        <end position="234"/>
    </location>
</feature>
<feature type="transmembrane region" description="Helical" evidence="2">
    <location>
        <begin position="173"/>
        <end position="192"/>
    </location>
</feature>
<protein>
    <submittedName>
        <fullName evidence="3">Putative membrane protein</fullName>
    </submittedName>
</protein>